<accession>D9STD6</accession>
<protein>
    <recommendedName>
        <fullName evidence="4">DUF2975 domain-containing protein</fullName>
    </recommendedName>
</protein>
<dbReference type="InterPro" id="IPR021354">
    <property type="entry name" value="DUF2975"/>
</dbReference>
<evidence type="ECO:0000313" key="2">
    <source>
        <dbReference type="EMBL" id="ADL50752.1"/>
    </source>
</evidence>
<keyword evidence="3" id="KW-1185">Reference proteome</keyword>
<dbReference type="RefSeq" id="WP_010076402.1">
    <property type="nucleotide sequence ID" value="NC_014393.1"/>
</dbReference>
<dbReference type="eggNOG" id="ENOG5032FK1">
    <property type="taxonomic scope" value="Bacteria"/>
</dbReference>
<dbReference type="EMBL" id="CP002160">
    <property type="protein sequence ID" value="ADL50752.1"/>
    <property type="molecule type" value="Genomic_DNA"/>
</dbReference>
<proteinExistence type="predicted"/>
<keyword evidence="1" id="KW-1133">Transmembrane helix</keyword>
<evidence type="ECO:0000256" key="1">
    <source>
        <dbReference type="SAM" id="Phobius"/>
    </source>
</evidence>
<gene>
    <name evidence="2" type="ordered locus">Clocel_0987</name>
</gene>
<dbReference type="STRING" id="573061.Clocel_0987"/>
<dbReference type="AlphaFoldDB" id="D9STD6"/>
<evidence type="ECO:0000313" key="3">
    <source>
        <dbReference type="Proteomes" id="UP000002730"/>
    </source>
</evidence>
<dbReference type="HOGENOM" id="CLU_1582832_0_0_9"/>
<feature type="transmembrane region" description="Helical" evidence="1">
    <location>
        <begin position="46"/>
        <end position="70"/>
    </location>
</feature>
<feature type="transmembrane region" description="Helical" evidence="1">
    <location>
        <begin position="21"/>
        <end position="40"/>
    </location>
</feature>
<dbReference type="Proteomes" id="UP000002730">
    <property type="component" value="Chromosome"/>
</dbReference>
<dbReference type="KEGG" id="ccb:Clocel_0987"/>
<dbReference type="OrthoDB" id="1825582at2"/>
<keyword evidence="1" id="KW-0472">Membrane</keyword>
<sequence>MNQNIIKIKKISKAMMMVVRGLIIVLVVAMLYTTATSFVINNNNGLLKEIIAVGISSINALLIIAVLVVASRLLKSIGKDYTPFSSKNVKMLKVAAGLLMIFEPVHIIAQKIINTIRPVILENGQRIAAFSFFGGVFFVLGLVVFCIALTFEYGIELQKQSDETL</sequence>
<organism evidence="2 3">
    <name type="scientific">Clostridium cellulovorans (strain ATCC 35296 / DSM 3052 / OCM 3 / 743B)</name>
    <dbReference type="NCBI Taxonomy" id="573061"/>
    <lineage>
        <taxon>Bacteria</taxon>
        <taxon>Bacillati</taxon>
        <taxon>Bacillota</taxon>
        <taxon>Clostridia</taxon>
        <taxon>Eubacteriales</taxon>
        <taxon>Clostridiaceae</taxon>
        <taxon>Clostridium</taxon>
    </lineage>
</organism>
<name>D9STD6_CLOC7</name>
<keyword evidence="1" id="KW-0812">Transmembrane</keyword>
<feature type="transmembrane region" description="Helical" evidence="1">
    <location>
        <begin position="129"/>
        <end position="151"/>
    </location>
</feature>
<evidence type="ECO:0008006" key="4">
    <source>
        <dbReference type="Google" id="ProtNLM"/>
    </source>
</evidence>
<dbReference type="Pfam" id="PF11188">
    <property type="entry name" value="DUF2975"/>
    <property type="match status" value="1"/>
</dbReference>
<reference evidence="2 3" key="1">
    <citation type="submission" date="2010-08" db="EMBL/GenBank/DDBJ databases">
        <title>Complete sequence of Clostridium cellulovorans 743B.</title>
        <authorList>
            <consortium name="US DOE Joint Genome Institute"/>
            <person name="Lucas S."/>
            <person name="Copeland A."/>
            <person name="Lapidus A."/>
            <person name="Cheng J.-F."/>
            <person name="Bruce D."/>
            <person name="Goodwin L."/>
            <person name="Pitluck S."/>
            <person name="Chertkov O."/>
            <person name="Detter J.C."/>
            <person name="Han C."/>
            <person name="Tapia R."/>
            <person name="Land M."/>
            <person name="Hauser L."/>
            <person name="Chang Y.-J."/>
            <person name="Jeffries C."/>
            <person name="Kyrpides N."/>
            <person name="Ivanova N."/>
            <person name="Mikhailova N."/>
            <person name="Hemme C.L."/>
            <person name="Woyke T."/>
        </authorList>
    </citation>
    <scope>NUCLEOTIDE SEQUENCE [LARGE SCALE GENOMIC DNA]</scope>
    <source>
        <strain evidence="3">ATCC 35296 / DSM 3052 / OCM 3 / 743B</strain>
    </source>
</reference>